<name>A0A816KBQ9_BRANA</name>
<evidence type="ECO:0000256" key="4">
    <source>
        <dbReference type="ARBA" id="ARBA00023242"/>
    </source>
</evidence>
<dbReference type="AlphaFoldDB" id="A0A816KBQ9"/>
<sequence>MVRFSVFRLALTIPCNKHSSCNVSSGYEHHILAVAWSPDAKCLVSGDRNGKVCGWDPSKGELQGKALAGHKKWICGIAWEPAHLSYPSRRFVTCGKDGDARIWDFALKRTLTVLSGHTQAVTCIKWNPQTYIESNIFFVSLVFTFKIHDQVNMLLQGHAGWV</sequence>
<dbReference type="SUPFAM" id="SSF50978">
    <property type="entry name" value="WD40 repeat-like"/>
    <property type="match status" value="1"/>
</dbReference>
<evidence type="ECO:0000256" key="3">
    <source>
        <dbReference type="ARBA" id="ARBA00022737"/>
    </source>
</evidence>
<dbReference type="EMBL" id="HG994366">
    <property type="protein sequence ID" value="CAF1892720.1"/>
    <property type="molecule type" value="Genomic_DNA"/>
</dbReference>
<dbReference type="InterPro" id="IPR001680">
    <property type="entry name" value="WD40_rpt"/>
</dbReference>
<dbReference type="Gene3D" id="2.130.10.10">
    <property type="entry name" value="YVTN repeat-like/Quinoprotein amine dehydrogenase"/>
    <property type="match status" value="1"/>
</dbReference>
<evidence type="ECO:0000256" key="5">
    <source>
        <dbReference type="PROSITE-ProRule" id="PRU00221"/>
    </source>
</evidence>
<reference evidence="6" key="1">
    <citation type="submission" date="2021-01" db="EMBL/GenBank/DDBJ databases">
        <authorList>
            <consortium name="Genoscope - CEA"/>
            <person name="William W."/>
        </authorList>
    </citation>
    <scope>NUCLEOTIDE SEQUENCE</scope>
</reference>
<keyword evidence="3" id="KW-0677">Repeat</keyword>
<protein>
    <submittedName>
        <fullName evidence="6">(rape) hypothetical protein</fullName>
    </submittedName>
</protein>
<dbReference type="PROSITE" id="PS50082">
    <property type="entry name" value="WD_REPEATS_2"/>
    <property type="match status" value="2"/>
</dbReference>
<proteinExistence type="predicted"/>
<evidence type="ECO:0000313" key="6">
    <source>
        <dbReference type="EMBL" id="CAF1892720.1"/>
    </source>
</evidence>
<evidence type="ECO:0000256" key="2">
    <source>
        <dbReference type="ARBA" id="ARBA00022574"/>
    </source>
</evidence>
<dbReference type="GO" id="GO:0005634">
    <property type="term" value="C:nucleus"/>
    <property type="evidence" value="ECO:0007669"/>
    <property type="project" value="UniProtKB-SubCell"/>
</dbReference>
<feature type="repeat" description="WD" evidence="5">
    <location>
        <begin position="67"/>
        <end position="113"/>
    </location>
</feature>
<keyword evidence="2 5" id="KW-0853">WD repeat</keyword>
<gene>
    <name evidence="6" type="ORF">DARMORV10_C02P14020.1</name>
</gene>
<dbReference type="Pfam" id="PF00400">
    <property type="entry name" value="WD40"/>
    <property type="match status" value="3"/>
</dbReference>
<dbReference type="PANTHER" id="PTHR19848">
    <property type="entry name" value="WD40 REPEAT PROTEIN"/>
    <property type="match status" value="1"/>
</dbReference>
<keyword evidence="4" id="KW-0539">Nucleus</keyword>
<comment type="subcellular location">
    <subcellularLocation>
        <location evidence="1">Nucleus</location>
    </subcellularLocation>
</comment>
<evidence type="ECO:0000256" key="1">
    <source>
        <dbReference type="ARBA" id="ARBA00004123"/>
    </source>
</evidence>
<accession>A0A816KBQ9</accession>
<dbReference type="InterPro" id="IPR015943">
    <property type="entry name" value="WD40/YVTN_repeat-like_dom_sf"/>
</dbReference>
<dbReference type="InterPro" id="IPR036322">
    <property type="entry name" value="WD40_repeat_dom_sf"/>
</dbReference>
<dbReference type="PANTHER" id="PTHR19848:SF0">
    <property type="entry name" value="NOTCHLESS PROTEIN HOMOLOG 1"/>
    <property type="match status" value="1"/>
</dbReference>
<feature type="repeat" description="WD" evidence="5">
    <location>
        <begin position="24"/>
        <end position="65"/>
    </location>
</feature>
<dbReference type="SMART" id="SM00320">
    <property type="entry name" value="WD40"/>
    <property type="match status" value="3"/>
</dbReference>
<organism evidence="6">
    <name type="scientific">Brassica napus</name>
    <name type="common">Rape</name>
    <dbReference type="NCBI Taxonomy" id="3708"/>
    <lineage>
        <taxon>Eukaryota</taxon>
        <taxon>Viridiplantae</taxon>
        <taxon>Streptophyta</taxon>
        <taxon>Embryophyta</taxon>
        <taxon>Tracheophyta</taxon>
        <taxon>Spermatophyta</taxon>
        <taxon>Magnoliopsida</taxon>
        <taxon>eudicotyledons</taxon>
        <taxon>Gunneridae</taxon>
        <taxon>Pentapetalae</taxon>
        <taxon>rosids</taxon>
        <taxon>malvids</taxon>
        <taxon>Brassicales</taxon>
        <taxon>Brassicaceae</taxon>
        <taxon>Brassiceae</taxon>
        <taxon>Brassica</taxon>
    </lineage>
</organism>
<dbReference type="Proteomes" id="UP001295469">
    <property type="component" value="Chromosome C02"/>
</dbReference>
<dbReference type="SMR" id="A0A816KBQ9"/>